<sequence length="243" mass="25740">MLFTMNFKVCVAILGTFLAVQASNQSPALTGTTKDIIVQVLDEVLAVVSERLANASAVVDNLQSNPDQVQTKIVDEVQAVVKTLNSEVVNVLNKVRNNASDGGKAIIDCVLAEDDPAEAIIEDATASFGACISNDTSVVLAAISDGLDQLTQLVADIQAPVDTLSSCTSSDTICLLSFATSEVAVLKTVPDLVQEYIAQWKKIYSTISADATECAASARSEYKSQIMAVFEDSVQCILNIKSN</sequence>
<name>N6U219_DENPD</name>
<dbReference type="KEGG" id="dpa:109542840"/>
<evidence type="ECO:0000313" key="2">
    <source>
        <dbReference type="EMBL" id="ENN72587.1"/>
    </source>
</evidence>
<dbReference type="AlphaFoldDB" id="N6U219"/>
<dbReference type="HOGENOM" id="CLU_1200919_0_0_1"/>
<dbReference type="Proteomes" id="UP000019118">
    <property type="component" value="Unassembled WGS sequence"/>
</dbReference>
<evidence type="ECO:0000313" key="4">
    <source>
        <dbReference type="Proteomes" id="UP000019118"/>
    </source>
</evidence>
<accession>N6U219</accession>
<dbReference type="EMBL" id="KB741213">
    <property type="protein sequence ID" value="ENN72587.1"/>
    <property type="molecule type" value="Genomic_DNA"/>
</dbReference>
<protein>
    <recommendedName>
        <fullName evidence="5">Protein TsetseEP domain-containing protein</fullName>
    </recommendedName>
</protein>
<reference evidence="3" key="2">
    <citation type="submission" date="2024-08" db="UniProtKB">
        <authorList>
            <consortium name="EnsemblMetazoa"/>
        </authorList>
    </citation>
    <scope>IDENTIFICATION</scope>
</reference>
<evidence type="ECO:0000256" key="1">
    <source>
        <dbReference type="SAM" id="SignalP"/>
    </source>
</evidence>
<evidence type="ECO:0000313" key="3">
    <source>
        <dbReference type="EnsemblMetazoa" id="XP_019767818.1"/>
    </source>
</evidence>
<organism evidence="2">
    <name type="scientific">Dendroctonus ponderosae</name>
    <name type="common">Mountain pine beetle</name>
    <dbReference type="NCBI Taxonomy" id="77166"/>
    <lineage>
        <taxon>Eukaryota</taxon>
        <taxon>Metazoa</taxon>
        <taxon>Ecdysozoa</taxon>
        <taxon>Arthropoda</taxon>
        <taxon>Hexapoda</taxon>
        <taxon>Insecta</taxon>
        <taxon>Pterygota</taxon>
        <taxon>Neoptera</taxon>
        <taxon>Endopterygota</taxon>
        <taxon>Coleoptera</taxon>
        <taxon>Polyphaga</taxon>
        <taxon>Cucujiformia</taxon>
        <taxon>Curculionidae</taxon>
        <taxon>Scolytinae</taxon>
        <taxon>Dendroctonus</taxon>
    </lineage>
</organism>
<gene>
    <name evidence="2" type="ORF">YQE_10688</name>
</gene>
<reference evidence="2 4" key="1">
    <citation type="journal article" date="2013" name="Genome Biol.">
        <title>Draft genome of the mountain pine beetle, Dendroctonus ponderosae Hopkins, a major forest pest.</title>
        <authorList>
            <person name="Keeling C.I."/>
            <person name="Yuen M.M."/>
            <person name="Liao N.Y."/>
            <person name="Docking T.R."/>
            <person name="Chan S.K."/>
            <person name="Taylor G.A."/>
            <person name="Palmquist D.L."/>
            <person name="Jackman S.D."/>
            <person name="Nguyen A."/>
            <person name="Li M."/>
            <person name="Henderson H."/>
            <person name="Janes J.K."/>
            <person name="Zhao Y."/>
            <person name="Pandoh P."/>
            <person name="Moore R."/>
            <person name="Sperling F.A."/>
            <person name="Huber D.P."/>
            <person name="Birol I."/>
            <person name="Jones S.J."/>
            <person name="Bohlmann J."/>
        </authorList>
    </citation>
    <scope>NUCLEOTIDE SEQUENCE</scope>
</reference>
<feature type="signal peptide" evidence="1">
    <location>
        <begin position="1"/>
        <end position="22"/>
    </location>
</feature>
<feature type="chain" id="PRO_5010971951" description="Protein TsetseEP domain-containing protein" evidence="1">
    <location>
        <begin position="23"/>
        <end position="243"/>
    </location>
</feature>
<keyword evidence="4" id="KW-1185">Reference proteome</keyword>
<dbReference type="OrthoDB" id="6782236at2759"/>
<dbReference type="EnsemblMetazoa" id="XM_019912259.1">
    <property type="protein sequence ID" value="XP_019767818.1"/>
    <property type="gene ID" value="LOC109542840"/>
</dbReference>
<proteinExistence type="predicted"/>
<feature type="non-terminal residue" evidence="2">
    <location>
        <position position="1"/>
    </location>
</feature>
<keyword evidence="1" id="KW-0732">Signal</keyword>
<evidence type="ECO:0008006" key="5">
    <source>
        <dbReference type="Google" id="ProtNLM"/>
    </source>
</evidence>